<dbReference type="Proteomes" id="UP000006241">
    <property type="component" value="Unassembled WGS sequence"/>
</dbReference>
<evidence type="ECO:0000259" key="6">
    <source>
        <dbReference type="Pfam" id="PF01048"/>
    </source>
</evidence>
<evidence type="ECO:0000256" key="5">
    <source>
        <dbReference type="PIRNR" id="PIRNR000477"/>
    </source>
</evidence>
<dbReference type="InterPro" id="IPR035994">
    <property type="entry name" value="Nucleoside_phosphorylase_sf"/>
</dbReference>
<dbReference type="EMBL" id="ACHB01000002">
    <property type="protein sequence ID" value="EEI94393.1"/>
    <property type="molecule type" value="Genomic_DNA"/>
</dbReference>
<evidence type="ECO:0000256" key="4">
    <source>
        <dbReference type="ARBA" id="ARBA00022679"/>
    </source>
</evidence>
<dbReference type="SUPFAM" id="SSF53167">
    <property type="entry name" value="Purine and uridine phosphorylases"/>
    <property type="match status" value="1"/>
</dbReference>
<evidence type="ECO:0000256" key="3">
    <source>
        <dbReference type="ARBA" id="ARBA00022676"/>
    </source>
</evidence>
<dbReference type="EC" id="2.4.2.1" evidence="5"/>
<dbReference type="PANTHER" id="PTHR11904:SF9">
    <property type="entry name" value="PURINE NUCLEOSIDE PHOSPHORYLASE-RELATED"/>
    <property type="match status" value="1"/>
</dbReference>
<dbReference type="InterPro" id="IPR000845">
    <property type="entry name" value="Nucleoside_phosphorylase_d"/>
</dbReference>
<dbReference type="GO" id="GO:0009116">
    <property type="term" value="P:nucleoside metabolic process"/>
    <property type="evidence" value="ECO:0007669"/>
    <property type="project" value="InterPro"/>
</dbReference>
<dbReference type="NCBIfam" id="NF006054">
    <property type="entry name" value="PRK08202.1"/>
    <property type="match status" value="1"/>
</dbReference>
<name>C2FS28_SPHSI</name>
<dbReference type="InterPro" id="IPR011270">
    <property type="entry name" value="Pur_Nuc_Pase_Ino/Guo-sp"/>
</dbReference>
<protein>
    <recommendedName>
        <fullName evidence="5">Purine nucleoside phosphorylase</fullName>
        <ecNumber evidence="5">2.4.2.1</ecNumber>
    </recommendedName>
    <alternativeName>
        <fullName evidence="5">Inosine-guanosine phosphorylase</fullName>
    </alternativeName>
</protein>
<comment type="pathway">
    <text evidence="1 5">Purine metabolism; purine nucleoside salvage.</text>
</comment>
<dbReference type="Pfam" id="PF01048">
    <property type="entry name" value="PNP_UDP_1"/>
    <property type="match status" value="1"/>
</dbReference>
<gene>
    <name evidence="7" type="primary">punA</name>
    <name evidence="7" type="ORF">HMPREF0765_0134</name>
</gene>
<dbReference type="InterPro" id="IPR011268">
    <property type="entry name" value="Purine_phosphorylase"/>
</dbReference>
<dbReference type="PANTHER" id="PTHR11904">
    <property type="entry name" value="METHYLTHIOADENOSINE/PURINE NUCLEOSIDE PHOSPHORYLASE"/>
    <property type="match status" value="1"/>
</dbReference>
<dbReference type="GO" id="GO:0005737">
    <property type="term" value="C:cytoplasm"/>
    <property type="evidence" value="ECO:0007669"/>
    <property type="project" value="TreeGrafter"/>
</dbReference>
<dbReference type="PIRSF" id="PIRSF000477">
    <property type="entry name" value="PurNPase"/>
    <property type="match status" value="1"/>
</dbReference>
<proteinExistence type="inferred from homology"/>
<dbReference type="GO" id="GO:0004731">
    <property type="term" value="F:purine-nucleoside phosphorylase activity"/>
    <property type="evidence" value="ECO:0007669"/>
    <property type="project" value="UniProtKB-EC"/>
</dbReference>
<dbReference type="NCBIfam" id="TIGR01697">
    <property type="entry name" value="PNPH-PUNA-XAPA"/>
    <property type="match status" value="1"/>
</dbReference>
<reference evidence="7 8" key="1">
    <citation type="submission" date="2009-01" db="EMBL/GenBank/DDBJ databases">
        <authorList>
            <person name="Qin X."/>
            <person name="Bachman B."/>
            <person name="Battles P."/>
            <person name="Bell A."/>
            <person name="Bess C."/>
            <person name="Bickham C."/>
            <person name="Chaboub L."/>
            <person name="Chen D."/>
            <person name="Coyle M."/>
            <person name="Deiros D.R."/>
            <person name="Dinh H."/>
            <person name="Forbes L."/>
            <person name="Fowler G."/>
            <person name="Francisco L."/>
            <person name="Fu Q."/>
            <person name="Gubbala S."/>
            <person name="Hale W."/>
            <person name="Han Y."/>
            <person name="Hemphill L."/>
            <person name="Highlander S.K."/>
            <person name="Hirani K."/>
            <person name="Hogues M."/>
            <person name="Jackson L."/>
            <person name="Jakkamsetti A."/>
            <person name="Javaid M."/>
            <person name="Jiang H."/>
            <person name="Korchina V."/>
            <person name="Kovar C."/>
            <person name="Lara F."/>
            <person name="Lee S."/>
            <person name="Mata R."/>
            <person name="Mathew T."/>
            <person name="Moen C."/>
            <person name="Morales K."/>
            <person name="Munidasa M."/>
            <person name="Nazareth L."/>
            <person name="Ngo R."/>
            <person name="Nguyen L."/>
            <person name="Okwuonu G."/>
            <person name="Ongeri F."/>
            <person name="Patil S."/>
            <person name="Petrosino J."/>
            <person name="Pham C."/>
            <person name="Pham P."/>
            <person name="Pu L.-L."/>
            <person name="Puazo M."/>
            <person name="Raj R."/>
            <person name="Reid J."/>
            <person name="Rouhana J."/>
            <person name="Saada N."/>
            <person name="Shang Y."/>
            <person name="Simmons D."/>
            <person name="Thornton R."/>
            <person name="Warren J."/>
            <person name="Weissenberger G."/>
            <person name="Zhang J."/>
            <person name="Zhang L."/>
            <person name="Zhou C."/>
            <person name="Zhu D."/>
            <person name="Muzny D."/>
            <person name="Worley K."/>
            <person name="Gibbs R."/>
        </authorList>
    </citation>
    <scope>NUCLEOTIDE SEQUENCE [LARGE SCALE GENOMIC DNA]</scope>
    <source>
        <strain evidence="7 8">ATCC 33300</strain>
    </source>
</reference>
<evidence type="ECO:0000313" key="8">
    <source>
        <dbReference type="Proteomes" id="UP000006241"/>
    </source>
</evidence>
<comment type="caution">
    <text evidence="7">The sequence shown here is derived from an EMBL/GenBank/DDBJ whole genome shotgun (WGS) entry which is preliminary data.</text>
</comment>
<feature type="domain" description="Nucleoside phosphorylase" evidence="6">
    <location>
        <begin position="39"/>
        <end position="285"/>
    </location>
</feature>
<organism evidence="7 8">
    <name type="scientific">Sphingobacterium spiritivorum ATCC 33300</name>
    <dbReference type="NCBI Taxonomy" id="525372"/>
    <lineage>
        <taxon>Bacteria</taxon>
        <taxon>Pseudomonadati</taxon>
        <taxon>Bacteroidota</taxon>
        <taxon>Sphingobacteriia</taxon>
        <taxon>Sphingobacteriales</taxon>
        <taxon>Sphingobacteriaceae</taxon>
        <taxon>Sphingobacterium</taxon>
    </lineage>
</organism>
<dbReference type="UniPathway" id="UPA00606"/>
<dbReference type="HOGENOM" id="CLU_054456_1_0_10"/>
<accession>C2FS28</accession>
<evidence type="ECO:0000256" key="1">
    <source>
        <dbReference type="ARBA" id="ARBA00005058"/>
    </source>
</evidence>
<comment type="similarity">
    <text evidence="2 5">Belongs to the PNP/MTAP phosphorylase family.</text>
</comment>
<dbReference type="Gene3D" id="3.40.50.1580">
    <property type="entry name" value="Nucleoside phosphorylase domain"/>
    <property type="match status" value="1"/>
</dbReference>
<evidence type="ECO:0000256" key="2">
    <source>
        <dbReference type="ARBA" id="ARBA00006751"/>
    </source>
</evidence>
<dbReference type="CDD" id="cd09009">
    <property type="entry name" value="PNP-EcPNPII_like"/>
    <property type="match status" value="1"/>
</dbReference>
<keyword evidence="4 5" id="KW-0808">Transferase</keyword>
<comment type="function">
    <text evidence="5">The purine nucleoside phosphorylases catalyze the phosphorolytic breakdown of the N-glycosidic bond in the beta-(deoxy)ribonucleoside molecules, with the formation of the corresponding free purine bases and pentose-1-phosphate.</text>
</comment>
<evidence type="ECO:0000313" key="7">
    <source>
        <dbReference type="EMBL" id="EEI94393.1"/>
    </source>
</evidence>
<dbReference type="AlphaFoldDB" id="C2FS28"/>
<dbReference type="NCBIfam" id="TIGR01700">
    <property type="entry name" value="PNPH"/>
    <property type="match status" value="1"/>
</dbReference>
<keyword evidence="3 5" id="KW-0328">Glycosyltransferase</keyword>
<sequence length="287" mass="32307">MQKKCVKFEFKLFFAHMYQSIEETVSFIKKRIGDFVPEFGIILGTGLGKLVDEIDVEFQLMYSNIPNFPISTVEFHSGKLIFGTLNGRKVVAMQGRLHYYEGYSMREITFPVRIMKVLGIQKLFVSNASGSLNPEIKKGDLGIIDDHIDLLPDNPLRGGNENVFGPRFPDMSRPYDPMMIRQALDIADKLDFKAHKVVYVSTPGPNLETRAEYRYMRIIGGDIVGMSTVPEVIVANHMGLPVFAISVVTDEGFHEELKPVSLQEIVDVAAKCEPKMTAIMKELIALQ</sequence>